<dbReference type="Proteomes" id="UP000628463">
    <property type="component" value="Unassembled WGS sequence"/>
</dbReference>
<gene>
    <name evidence="7" type="ORF">H8S01_11925</name>
</gene>
<keyword evidence="8" id="KW-1185">Reference proteome</keyword>
<dbReference type="Pfam" id="PF00389">
    <property type="entry name" value="2-Hacid_dh"/>
    <property type="match status" value="1"/>
</dbReference>
<evidence type="ECO:0000256" key="4">
    <source>
        <dbReference type="RuleBase" id="RU003719"/>
    </source>
</evidence>
<accession>A0ABR7G4J2</accession>
<feature type="domain" description="D-isomer specific 2-hydroxyacid dehydrogenase NAD-binding" evidence="6">
    <location>
        <begin position="121"/>
        <end position="303"/>
    </location>
</feature>
<evidence type="ECO:0000313" key="7">
    <source>
        <dbReference type="EMBL" id="MBC5681661.1"/>
    </source>
</evidence>
<proteinExistence type="inferred from homology"/>
<protein>
    <submittedName>
        <fullName evidence="7">D-2-hydroxyacid dehydrogenase</fullName>
    </submittedName>
</protein>
<reference evidence="7 8" key="1">
    <citation type="submission" date="2020-08" db="EMBL/GenBank/DDBJ databases">
        <title>Genome public.</title>
        <authorList>
            <person name="Liu C."/>
            <person name="Sun Q."/>
        </authorList>
    </citation>
    <scope>NUCLEOTIDE SEQUENCE [LARGE SCALE GENOMIC DNA]</scope>
    <source>
        <strain evidence="7 8">NSJ-43</strain>
    </source>
</reference>
<dbReference type="SUPFAM" id="SSF52283">
    <property type="entry name" value="Formate/glycerate dehydrogenase catalytic domain-like"/>
    <property type="match status" value="1"/>
</dbReference>
<dbReference type="InterPro" id="IPR006140">
    <property type="entry name" value="D-isomer_DH_NAD-bd"/>
</dbReference>
<keyword evidence="2 4" id="KW-0560">Oxidoreductase</keyword>
<dbReference type="RefSeq" id="WP_186837314.1">
    <property type="nucleotide sequence ID" value="NZ_JACOPD010000009.1"/>
</dbReference>
<evidence type="ECO:0000259" key="6">
    <source>
        <dbReference type="Pfam" id="PF02826"/>
    </source>
</evidence>
<dbReference type="Gene3D" id="3.40.50.720">
    <property type="entry name" value="NAD(P)-binding Rossmann-like Domain"/>
    <property type="match status" value="2"/>
</dbReference>
<dbReference type="InterPro" id="IPR006139">
    <property type="entry name" value="D-isomer_2_OHA_DH_cat_dom"/>
</dbReference>
<dbReference type="InterPro" id="IPR036291">
    <property type="entry name" value="NAD(P)-bd_dom_sf"/>
</dbReference>
<dbReference type="PROSITE" id="PS00671">
    <property type="entry name" value="D_2_HYDROXYACID_DH_3"/>
    <property type="match status" value="1"/>
</dbReference>
<evidence type="ECO:0000259" key="5">
    <source>
        <dbReference type="Pfam" id="PF00389"/>
    </source>
</evidence>
<dbReference type="PANTHER" id="PTHR43761">
    <property type="entry name" value="D-ISOMER SPECIFIC 2-HYDROXYACID DEHYDROGENASE FAMILY PROTEIN (AFU_ORTHOLOGUE AFUA_1G13630)"/>
    <property type="match status" value="1"/>
</dbReference>
<keyword evidence="3" id="KW-0520">NAD</keyword>
<dbReference type="InterPro" id="IPR050418">
    <property type="entry name" value="D-iso_2-hydroxyacid_DH_PdxB"/>
</dbReference>
<evidence type="ECO:0000256" key="2">
    <source>
        <dbReference type="ARBA" id="ARBA00023002"/>
    </source>
</evidence>
<dbReference type="InterPro" id="IPR029753">
    <property type="entry name" value="D-isomer_DH_CS"/>
</dbReference>
<evidence type="ECO:0000256" key="1">
    <source>
        <dbReference type="ARBA" id="ARBA00005854"/>
    </source>
</evidence>
<comment type="similarity">
    <text evidence="1 4">Belongs to the D-isomer specific 2-hydroxyacid dehydrogenase family.</text>
</comment>
<feature type="domain" description="D-isomer specific 2-hydroxyacid dehydrogenase catalytic" evidence="5">
    <location>
        <begin position="40"/>
        <end position="334"/>
    </location>
</feature>
<dbReference type="PROSITE" id="PS00670">
    <property type="entry name" value="D_2_HYDROXYACID_DH_2"/>
    <property type="match status" value="1"/>
</dbReference>
<dbReference type="EMBL" id="JACOPD010000009">
    <property type="protein sequence ID" value="MBC5681661.1"/>
    <property type="molecule type" value="Genomic_DNA"/>
</dbReference>
<dbReference type="Pfam" id="PF02826">
    <property type="entry name" value="2-Hacid_dh_C"/>
    <property type="match status" value="1"/>
</dbReference>
<organism evidence="7 8">
    <name type="scientific">Lachnospira hominis</name>
    <name type="common">ex Liu et al. 2021</name>
    <dbReference type="NCBI Taxonomy" id="2763051"/>
    <lineage>
        <taxon>Bacteria</taxon>
        <taxon>Bacillati</taxon>
        <taxon>Bacillota</taxon>
        <taxon>Clostridia</taxon>
        <taxon>Lachnospirales</taxon>
        <taxon>Lachnospiraceae</taxon>
        <taxon>Lachnospira</taxon>
    </lineage>
</organism>
<sequence>MKVQVLVSKPKSLDITLNEMMEKWHMLELIPGLECHFYTYDKSLTSEEISNIIDSDTEAVIGVYLRKDLITEDFFIKHAKLKYMAGMAHGYEEFDVELTHKYGVTITNTAYGASTIAEFAFALLLDICHKVELHSSYVKTHDWVNDPSPRYMFGLSDQIELNGMTFGIIGLGKIGYHAALIAKGFGMNVISFNRHLKTGAEYDFIEQVSLDQVLSRSDVISLHTPLTDATKNIINKESIAKMKDGVILINTSRGGLINEDDLVNALNSGKIYAAGLDVISEEPPRHDLGILHCENATITDHIAYLPKTSRLRSVSVAISNFKAYLDGCPTSVINK</sequence>
<evidence type="ECO:0000256" key="3">
    <source>
        <dbReference type="ARBA" id="ARBA00023027"/>
    </source>
</evidence>
<comment type="caution">
    <text evidence="7">The sequence shown here is derived from an EMBL/GenBank/DDBJ whole genome shotgun (WGS) entry which is preliminary data.</text>
</comment>
<name>A0ABR7G4J2_9FIRM</name>
<dbReference type="SUPFAM" id="SSF51735">
    <property type="entry name" value="NAD(P)-binding Rossmann-fold domains"/>
    <property type="match status" value="1"/>
</dbReference>
<dbReference type="PANTHER" id="PTHR43761:SF1">
    <property type="entry name" value="D-ISOMER SPECIFIC 2-HYDROXYACID DEHYDROGENASE CATALYTIC DOMAIN-CONTAINING PROTEIN-RELATED"/>
    <property type="match status" value="1"/>
</dbReference>
<evidence type="ECO:0000313" key="8">
    <source>
        <dbReference type="Proteomes" id="UP000628463"/>
    </source>
</evidence>